<dbReference type="AlphaFoldDB" id="A0A0D0DZB9"/>
<protein>
    <recommendedName>
        <fullName evidence="5">Glycopeptide</fullName>
    </recommendedName>
</protein>
<dbReference type="STRING" id="930991.A0A0D0DZB9"/>
<feature type="non-terminal residue" evidence="3">
    <location>
        <position position="1"/>
    </location>
</feature>
<name>A0A0D0DZB9_9AGAM</name>
<proteinExistence type="predicted"/>
<dbReference type="Proteomes" id="UP000054538">
    <property type="component" value="Unassembled WGS sequence"/>
</dbReference>
<sequence length="199" mass="20476">SLFLTVAVPLIATIRANAESHVIKFVNQCGYGSPVLMLDGKNVLTSGDEYTSSGPFSGIAYLQTGGCNTNGENCTLLEMTLINPTCAGCGSSTDISLIPPHVYNVETSFAYYNGCDGVGTTCSDPNCSNSAFFVPDDNFVQVACQINDVNLLVSFCATASQFVSGNNSSSTPAGAGTPLSNPPPATPTNSAMTTPAMAT</sequence>
<evidence type="ECO:0000256" key="1">
    <source>
        <dbReference type="SAM" id="MobiDB-lite"/>
    </source>
</evidence>
<keyword evidence="4" id="KW-1185">Reference proteome</keyword>
<feature type="signal peptide" evidence="2">
    <location>
        <begin position="1"/>
        <end position="18"/>
    </location>
</feature>
<keyword evidence="2" id="KW-0732">Signal</keyword>
<reference evidence="3 4" key="1">
    <citation type="submission" date="2014-04" db="EMBL/GenBank/DDBJ databases">
        <authorList>
            <consortium name="DOE Joint Genome Institute"/>
            <person name="Kuo A."/>
            <person name="Kohler A."/>
            <person name="Jargeat P."/>
            <person name="Nagy L.G."/>
            <person name="Floudas D."/>
            <person name="Copeland A."/>
            <person name="Barry K.W."/>
            <person name="Cichocki N."/>
            <person name="Veneault-Fourrey C."/>
            <person name="LaButti K."/>
            <person name="Lindquist E.A."/>
            <person name="Lipzen A."/>
            <person name="Lundell T."/>
            <person name="Morin E."/>
            <person name="Murat C."/>
            <person name="Sun H."/>
            <person name="Tunlid A."/>
            <person name="Henrissat B."/>
            <person name="Grigoriev I.V."/>
            <person name="Hibbett D.S."/>
            <person name="Martin F."/>
            <person name="Nordberg H.P."/>
            <person name="Cantor M.N."/>
            <person name="Hua S.X."/>
        </authorList>
    </citation>
    <scope>NUCLEOTIDE SEQUENCE [LARGE SCALE GENOMIC DNA]</scope>
    <source>
        <strain evidence="3 4">Ve08.2h10</strain>
    </source>
</reference>
<gene>
    <name evidence="3" type="ORF">PAXRUDRAFT_64770</name>
</gene>
<evidence type="ECO:0000256" key="2">
    <source>
        <dbReference type="SAM" id="SignalP"/>
    </source>
</evidence>
<evidence type="ECO:0000313" key="3">
    <source>
        <dbReference type="EMBL" id="KIK92344.1"/>
    </source>
</evidence>
<reference evidence="4" key="2">
    <citation type="submission" date="2015-01" db="EMBL/GenBank/DDBJ databases">
        <title>Evolutionary Origins and Diversification of the Mycorrhizal Mutualists.</title>
        <authorList>
            <consortium name="DOE Joint Genome Institute"/>
            <consortium name="Mycorrhizal Genomics Consortium"/>
            <person name="Kohler A."/>
            <person name="Kuo A."/>
            <person name="Nagy L.G."/>
            <person name="Floudas D."/>
            <person name="Copeland A."/>
            <person name="Barry K.W."/>
            <person name="Cichocki N."/>
            <person name="Veneault-Fourrey C."/>
            <person name="LaButti K."/>
            <person name="Lindquist E.A."/>
            <person name="Lipzen A."/>
            <person name="Lundell T."/>
            <person name="Morin E."/>
            <person name="Murat C."/>
            <person name="Riley R."/>
            <person name="Ohm R."/>
            <person name="Sun H."/>
            <person name="Tunlid A."/>
            <person name="Henrissat B."/>
            <person name="Grigoriev I.V."/>
            <person name="Hibbett D.S."/>
            <person name="Martin F."/>
        </authorList>
    </citation>
    <scope>NUCLEOTIDE SEQUENCE [LARGE SCALE GENOMIC DNA]</scope>
    <source>
        <strain evidence="4">Ve08.2h10</strain>
    </source>
</reference>
<feature type="chain" id="PRO_5002209250" description="Glycopeptide" evidence="2">
    <location>
        <begin position="19"/>
        <end position="199"/>
    </location>
</feature>
<feature type="non-terminal residue" evidence="3">
    <location>
        <position position="199"/>
    </location>
</feature>
<evidence type="ECO:0000313" key="4">
    <source>
        <dbReference type="Proteomes" id="UP000054538"/>
    </source>
</evidence>
<accession>A0A0D0DZB9</accession>
<dbReference type="InParanoid" id="A0A0D0DZB9"/>
<evidence type="ECO:0008006" key="5">
    <source>
        <dbReference type="Google" id="ProtNLM"/>
    </source>
</evidence>
<dbReference type="OrthoDB" id="3342934at2759"/>
<organism evidence="3 4">
    <name type="scientific">Paxillus rubicundulus Ve08.2h10</name>
    <dbReference type="NCBI Taxonomy" id="930991"/>
    <lineage>
        <taxon>Eukaryota</taxon>
        <taxon>Fungi</taxon>
        <taxon>Dikarya</taxon>
        <taxon>Basidiomycota</taxon>
        <taxon>Agaricomycotina</taxon>
        <taxon>Agaricomycetes</taxon>
        <taxon>Agaricomycetidae</taxon>
        <taxon>Boletales</taxon>
        <taxon>Paxilineae</taxon>
        <taxon>Paxillaceae</taxon>
        <taxon>Paxillus</taxon>
    </lineage>
</organism>
<feature type="region of interest" description="Disordered" evidence="1">
    <location>
        <begin position="167"/>
        <end position="199"/>
    </location>
</feature>
<dbReference type="HOGENOM" id="CLU_118873_0_0_1"/>
<dbReference type="EMBL" id="KN825289">
    <property type="protein sequence ID" value="KIK92344.1"/>
    <property type="molecule type" value="Genomic_DNA"/>
</dbReference>